<feature type="domain" description="M23ase beta-sheet core" evidence="2">
    <location>
        <begin position="126"/>
        <end position="221"/>
    </location>
</feature>
<dbReference type="CDD" id="cd12797">
    <property type="entry name" value="M23_peptidase"/>
    <property type="match status" value="1"/>
</dbReference>
<dbReference type="EMBL" id="JADLQX010000031">
    <property type="protein sequence ID" value="MBF6301739.1"/>
    <property type="molecule type" value="Genomic_DNA"/>
</dbReference>
<evidence type="ECO:0000313" key="4">
    <source>
        <dbReference type="Proteomes" id="UP000702209"/>
    </source>
</evidence>
<proteinExistence type="predicted"/>
<accession>A0ABS0D3J5</accession>
<evidence type="ECO:0000259" key="2">
    <source>
        <dbReference type="Pfam" id="PF01551"/>
    </source>
</evidence>
<keyword evidence="1" id="KW-0472">Membrane</keyword>
<evidence type="ECO:0000256" key="1">
    <source>
        <dbReference type="SAM" id="Phobius"/>
    </source>
</evidence>
<dbReference type="InterPro" id="IPR050570">
    <property type="entry name" value="Cell_wall_metabolism_enzyme"/>
</dbReference>
<dbReference type="InterPro" id="IPR016047">
    <property type="entry name" value="M23ase_b-sheet_dom"/>
</dbReference>
<dbReference type="RefSeq" id="WP_195132953.1">
    <property type="nucleotide sequence ID" value="NZ_JADLQX010000031.1"/>
</dbReference>
<keyword evidence="4" id="KW-1185">Reference proteome</keyword>
<protein>
    <submittedName>
        <fullName evidence="3">M23 family metallopeptidase</fullName>
    </submittedName>
</protein>
<name>A0ABS0D3J5_9NOCA</name>
<dbReference type="SUPFAM" id="SSF51261">
    <property type="entry name" value="Duplicated hybrid motif"/>
    <property type="match status" value="1"/>
</dbReference>
<evidence type="ECO:0000313" key="3">
    <source>
        <dbReference type="EMBL" id="MBF6301739.1"/>
    </source>
</evidence>
<dbReference type="Proteomes" id="UP000702209">
    <property type="component" value="Unassembled WGS sequence"/>
</dbReference>
<feature type="transmembrane region" description="Helical" evidence="1">
    <location>
        <begin position="21"/>
        <end position="42"/>
    </location>
</feature>
<keyword evidence="1" id="KW-1133">Transmembrane helix</keyword>
<keyword evidence="1" id="KW-0812">Transmembrane</keyword>
<dbReference type="Gene3D" id="2.70.70.10">
    <property type="entry name" value="Glucose Permease (Domain IIA)"/>
    <property type="match status" value="1"/>
</dbReference>
<dbReference type="PANTHER" id="PTHR21666:SF270">
    <property type="entry name" value="MUREIN HYDROLASE ACTIVATOR ENVC"/>
    <property type="match status" value="1"/>
</dbReference>
<reference evidence="3 4" key="1">
    <citation type="submission" date="2020-10" db="EMBL/GenBank/DDBJ databases">
        <title>Identification of Nocardia species via Next-generation sequencing and recognition of intraspecies genetic diversity.</title>
        <authorList>
            <person name="Li P."/>
            <person name="Li P."/>
            <person name="Lu B."/>
        </authorList>
    </citation>
    <scope>NUCLEOTIDE SEQUENCE [LARGE SCALE GENOMIC DNA]</scope>
    <source>
        <strain evidence="3 4">BJ06-0157</strain>
    </source>
</reference>
<dbReference type="PANTHER" id="PTHR21666">
    <property type="entry name" value="PEPTIDASE-RELATED"/>
    <property type="match status" value="1"/>
</dbReference>
<sequence length="237" mass="24631">MPVTFPLSIRRGATRFRRHRAATRVAAVSAIVTASVCVLAAAQQDQDTGASARLVAGKIASGEIAPAQGQPRLASFNLHEAPAPQAAAAPAPWDANQAAQEFTRPKTVRPVAGRLTSTFGTRWGAMHAGLDFGDPLGAPIFAVTDGVVIEAGPASGFGLWVRVQQDDGTVGVYGHVNEILAAVGQPVRAGDVIATVGNRGQSTGPHLHYEVHLPGGQKIDPAPWLAERGIDVMQHPG</sequence>
<organism evidence="3 4">
    <name type="scientific">Nocardia amamiensis</name>
    <dbReference type="NCBI Taxonomy" id="404578"/>
    <lineage>
        <taxon>Bacteria</taxon>
        <taxon>Bacillati</taxon>
        <taxon>Actinomycetota</taxon>
        <taxon>Actinomycetes</taxon>
        <taxon>Mycobacteriales</taxon>
        <taxon>Nocardiaceae</taxon>
        <taxon>Nocardia</taxon>
    </lineage>
</organism>
<dbReference type="InterPro" id="IPR011055">
    <property type="entry name" value="Dup_hybrid_motif"/>
</dbReference>
<comment type="caution">
    <text evidence="3">The sequence shown here is derived from an EMBL/GenBank/DDBJ whole genome shotgun (WGS) entry which is preliminary data.</text>
</comment>
<dbReference type="Pfam" id="PF01551">
    <property type="entry name" value="Peptidase_M23"/>
    <property type="match status" value="1"/>
</dbReference>
<gene>
    <name evidence="3" type="ORF">IU459_29975</name>
</gene>